<accession>A0A2S2DU40</accession>
<name>A0A2S2DU40_9BACT</name>
<protein>
    <recommendedName>
        <fullName evidence="4">DUF541 domain-containing protein</fullName>
    </recommendedName>
</protein>
<evidence type="ECO:0000313" key="3">
    <source>
        <dbReference type="Proteomes" id="UP000245468"/>
    </source>
</evidence>
<dbReference type="Proteomes" id="UP000245468">
    <property type="component" value="Chromosome"/>
</dbReference>
<gene>
    <name evidence="2" type="ORF">HME7025_01031</name>
</gene>
<sequence>MKKLALFLLPFISFCGMSQTKNFIDQAHLETTAKVDTLVSPDRIYLNITISEKDTKGKISPEELENNMNNKLKSMGIATDKQLVLKDLSSNFQKYFFKQQDIQKSKNYSLVVNSALTAGKVMMGLEQINISNISLEKTEYANMESLLLTLKSKAIKKAKMQALAMTKPLNQALGNALYISDNSNFMNPYNNRMLGIQMKTAKASQENDSLPPIDIEFEKILVETEVRVVFKLD</sequence>
<evidence type="ECO:0000313" key="2">
    <source>
        <dbReference type="EMBL" id="AWL08895.1"/>
    </source>
</evidence>
<evidence type="ECO:0000256" key="1">
    <source>
        <dbReference type="SAM" id="SignalP"/>
    </source>
</evidence>
<organism evidence="2 3">
    <name type="scientific">Aquirufa nivalisilvae</name>
    <dbReference type="NCBI Taxonomy" id="2516557"/>
    <lineage>
        <taxon>Bacteria</taxon>
        <taxon>Pseudomonadati</taxon>
        <taxon>Bacteroidota</taxon>
        <taxon>Cytophagia</taxon>
        <taxon>Cytophagales</taxon>
        <taxon>Flectobacillaceae</taxon>
        <taxon>Aquirufa</taxon>
    </lineage>
</organism>
<dbReference type="EMBL" id="CP029346">
    <property type="protein sequence ID" value="AWL08895.1"/>
    <property type="molecule type" value="Genomic_DNA"/>
</dbReference>
<dbReference type="KEGG" id="psez:HME7025_01031"/>
<dbReference type="RefSeq" id="WP_109322615.1">
    <property type="nucleotide sequence ID" value="NZ_CP029346.1"/>
</dbReference>
<dbReference type="InterPro" id="IPR007497">
    <property type="entry name" value="SIMPL/DUF541"/>
</dbReference>
<dbReference type="Gene3D" id="3.30.110.170">
    <property type="entry name" value="Protein of unknown function (DUF541), domain 1"/>
    <property type="match status" value="1"/>
</dbReference>
<feature type="signal peptide" evidence="1">
    <location>
        <begin position="1"/>
        <end position="18"/>
    </location>
</feature>
<dbReference type="OrthoDB" id="1118849at2"/>
<feature type="chain" id="PRO_5015484448" description="DUF541 domain-containing protein" evidence="1">
    <location>
        <begin position="19"/>
        <end position="233"/>
    </location>
</feature>
<dbReference type="Pfam" id="PF04402">
    <property type="entry name" value="SIMPL"/>
    <property type="match status" value="1"/>
</dbReference>
<dbReference type="AlphaFoldDB" id="A0A2S2DU40"/>
<proteinExistence type="predicted"/>
<evidence type="ECO:0008006" key="4">
    <source>
        <dbReference type="Google" id="ProtNLM"/>
    </source>
</evidence>
<keyword evidence="1" id="KW-0732">Signal</keyword>
<keyword evidence="3" id="KW-1185">Reference proteome</keyword>
<reference evidence="3" key="1">
    <citation type="submission" date="2018-05" db="EMBL/GenBank/DDBJ databases">
        <title>Pseudarcicella sp. HME7025 Genome sequencing and assembly.</title>
        <authorList>
            <person name="Kim H."/>
            <person name="Kang H."/>
            <person name="Joh K."/>
        </authorList>
    </citation>
    <scope>NUCLEOTIDE SEQUENCE [LARGE SCALE GENOMIC DNA]</scope>
    <source>
        <strain evidence="3">HME7025</strain>
    </source>
</reference>